<gene>
    <name evidence="1" type="ORF">ASZ90_019925</name>
</gene>
<evidence type="ECO:0000313" key="1">
    <source>
        <dbReference type="EMBL" id="KUG02700.1"/>
    </source>
</evidence>
<dbReference type="InterPro" id="IPR050114">
    <property type="entry name" value="UPF0173_UPF0282_UlaG_hydrolase"/>
</dbReference>
<sequence>MKHFYRVSYVSNAGVLLTFDNKKVLIDGFCNSVVPIFKNPPAEITTQITSGISPDKDIDIILFTHHHSDHFDPQSTVNFLNQNPNTVVIANHKALLAISRLQSAMANSHLVQADASGGAQEKLHEIDGVRIEAFSLLHDGDEYKDVQNFAYLIEGGGKTVLHVGDAKPVSNNYMDLNLLEKNIDLLIAPFPYVGLASSRRVIENYIKPHKIAVVHFPYRELDSGGWIDATRKSFKSVENHFIDTVFFEDIGDCMYI</sequence>
<name>A0A0W8E232_9ZZZZ</name>
<proteinExistence type="predicted"/>
<reference evidence="1" key="1">
    <citation type="journal article" date="2015" name="Proc. Natl. Acad. Sci. U.S.A.">
        <title>Networks of energetic and metabolic interactions define dynamics in microbial communities.</title>
        <authorList>
            <person name="Embree M."/>
            <person name="Liu J.K."/>
            <person name="Al-Bassam M.M."/>
            <person name="Zengler K."/>
        </authorList>
    </citation>
    <scope>NUCLEOTIDE SEQUENCE</scope>
</reference>
<protein>
    <submittedName>
        <fullName evidence="1">Membrane protein</fullName>
    </submittedName>
</protein>
<dbReference type="EMBL" id="LNQE01001914">
    <property type="protein sequence ID" value="KUG02700.1"/>
    <property type="molecule type" value="Genomic_DNA"/>
</dbReference>
<organism evidence="1">
    <name type="scientific">hydrocarbon metagenome</name>
    <dbReference type="NCBI Taxonomy" id="938273"/>
    <lineage>
        <taxon>unclassified sequences</taxon>
        <taxon>metagenomes</taxon>
        <taxon>ecological metagenomes</taxon>
    </lineage>
</organism>
<dbReference type="Gene3D" id="3.60.15.10">
    <property type="entry name" value="Ribonuclease Z/Hydroxyacylglutathione hydrolase-like"/>
    <property type="match status" value="1"/>
</dbReference>
<dbReference type="PANTHER" id="PTHR43546:SF3">
    <property type="entry name" value="UPF0173 METAL-DEPENDENT HYDROLASE MJ1163"/>
    <property type="match status" value="1"/>
</dbReference>
<dbReference type="InterPro" id="IPR036866">
    <property type="entry name" value="RibonucZ/Hydroxyglut_hydro"/>
</dbReference>
<dbReference type="PANTHER" id="PTHR43546">
    <property type="entry name" value="UPF0173 METAL-DEPENDENT HYDROLASE MJ1163-RELATED"/>
    <property type="match status" value="1"/>
</dbReference>
<comment type="caution">
    <text evidence="1">The sequence shown here is derived from an EMBL/GenBank/DDBJ whole genome shotgun (WGS) entry which is preliminary data.</text>
</comment>
<dbReference type="Pfam" id="PF13483">
    <property type="entry name" value="Lactamase_B_3"/>
    <property type="match status" value="1"/>
</dbReference>
<dbReference type="SUPFAM" id="SSF56281">
    <property type="entry name" value="Metallo-hydrolase/oxidoreductase"/>
    <property type="match status" value="1"/>
</dbReference>
<accession>A0A0W8E232</accession>
<dbReference type="AlphaFoldDB" id="A0A0W8E232"/>